<sequence>MASSSSNSIDMSVDGQASNPTMNGEENNSSNTDNTKENDATTEDAAAASSPQEGLPPILSDSTVNEETTVLNEEKTTVPTKKKKKKKLKSNRAKKWKDRLAKQTANNNNNNTVTTSDDDDDDDNKDDNETAKEAAVSDATAEIDPTLDAAASVEETVSAEKQQPEDESPHSTTAEKEPQEVTCDDTDIPPPTQSTTIELVETAVITEELVVEPAHPSTMEEIAADESKDEQKSLDADTPVEEVSGSVVKEDPYEPPIETSVVESEHIVTPEEMKFVEALVAAEHLESELMAQEQEAEQEARETSEAFQEQQELAILESSPEVTLKDPFEVLVEKEAALEIQDAEIQAREILDVTDQVQEYNEAEIEEDLQKEQSEEDDKQPVEESAIEEETTDISSAAQSTTIELVDAAVITEELVVEQADPSIVVDIAATESKDEHQSVDADTSVEEVSGSVVKEDPYEPPIETSVVESEHIVTPEEMKFVEALVAAEHLESELMAQEQEAEQEAREISEAFQEQQEVAILESSPEVTRKDPFEVLVEEEAALEIQDAEIQAREILDVADQVQEYNEAEIEEDLQKEQSEEDVAVEDTFVIIEPEIVATEISSGKESLDEEMQQEKSSENLEDVSPSPPKFIVLVALSSFGNPTQRANQDRTMAMIQQAFGTNSEHVEVLDGSDPANKDLRNDLFLISGIRGKYPQFFVRKGGTTTYAGDYEWIEYANETATLSPQSLLGLEVNIEKEATKELELAANGDSHDPLPNASSPEVGVSSKIIVLVSKLSGNMQQRTNQDRAISMLKGKVSDDRLEEVDGSNPANKDRRNALFTISGIRALYPQFFLQKSDSDITFLGDYDWIDSMNESGGLASFLGGSQVQKSSAEEISSPSTPIPEVISEKKSSEAFKLPGPKLIVLMSKSSGILSQRTNQDRAFAMLKGKFQMDDMETVDGSDPANKDLRNMLFDTSGIRGNYPQFFLKSADGSATSFLGDFEWIENANETGSLSKATIFDRIVESSDYSQSASISEGTTGEKTKSVAFSPDTKSSKLTAAKTPAEEEVVRSDPVESPTPVADTFQQSAPSLPTKATSPSTVVAKAKKSTTPTRIATPPTLAPVTEINNKRLVLLMSSFGGGVKQKAHQFRAKNILQSQKDGSKVVPEEVDKAIPFHKKVAAELQEISGVEDKFPQLFIQDMVSGKYTYVGGIEVLEKHHTDGDLKSLFDDAQLPDKQDDAHVLDQKEIAVTNPEKTCVTKNRGLDLTGKKSNDASKDVADEQDDEASSPSGDDCFLPLLHIAVAVLGVVVGIGAWMSTSRQHR</sequence>
<reference evidence="4" key="2">
    <citation type="submission" date="2021-04" db="EMBL/GenBank/DDBJ databases">
        <authorList>
            <person name="Podell S."/>
        </authorList>
    </citation>
    <scope>NUCLEOTIDE SEQUENCE</scope>
    <source>
        <strain evidence="4">Hildebrandi</strain>
    </source>
</reference>
<comment type="caution">
    <text evidence="4">The sequence shown here is derived from an EMBL/GenBank/DDBJ whole genome shotgun (WGS) entry which is preliminary data.</text>
</comment>
<feature type="region of interest" description="Disordered" evidence="2">
    <location>
        <begin position="1244"/>
        <end position="1272"/>
    </location>
</feature>
<feature type="compositionally biased region" description="Low complexity" evidence="2">
    <location>
        <begin position="106"/>
        <end position="115"/>
    </location>
</feature>
<feature type="compositionally biased region" description="Basic and acidic residues" evidence="2">
    <location>
        <begin position="1045"/>
        <end position="1055"/>
    </location>
</feature>
<keyword evidence="3" id="KW-1133">Transmembrane helix</keyword>
<feature type="compositionally biased region" description="Basic and acidic residues" evidence="2">
    <location>
        <begin position="225"/>
        <end position="235"/>
    </location>
</feature>
<feature type="region of interest" description="Disordered" evidence="2">
    <location>
        <begin position="210"/>
        <end position="259"/>
    </location>
</feature>
<dbReference type="EMBL" id="JAGRRH010000026">
    <property type="protein sequence ID" value="KAG7341581.1"/>
    <property type="molecule type" value="Genomic_DNA"/>
</dbReference>
<name>A0A9K3KE50_9STRA</name>
<feature type="compositionally biased region" description="Low complexity" evidence="2">
    <location>
        <begin position="149"/>
        <end position="160"/>
    </location>
</feature>
<feature type="region of interest" description="Disordered" evidence="2">
    <location>
        <begin position="1"/>
        <end position="196"/>
    </location>
</feature>
<gene>
    <name evidence="4" type="ORF">IV203_023534</name>
</gene>
<keyword evidence="3" id="KW-0812">Transmembrane</keyword>
<evidence type="ECO:0000256" key="3">
    <source>
        <dbReference type="SAM" id="Phobius"/>
    </source>
</evidence>
<keyword evidence="1" id="KW-0175">Coiled coil</keyword>
<feature type="region of interest" description="Disordered" evidence="2">
    <location>
        <begin position="290"/>
        <end position="310"/>
    </location>
</feature>
<evidence type="ECO:0000313" key="4">
    <source>
        <dbReference type="EMBL" id="KAG7341581.1"/>
    </source>
</evidence>
<keyword evidence="3" id="KW-0472">Membrane</keyword>
<organism evidence="4 5">
    <name type="scientific">Nitzschia inconspicua</name>
    <dbReference type="NCBI Taxonomy" id="303405"/>
    <lineage>
        <taxon>Eukaryota</taxon>
        <taxon>Sar</taxon>
        <taxon>Stramenopiles</taxon>
        <taxon>Ochrophyta</taxon>
        <taxon>Bacillariophyta</taxon>
        <taxon>Bacillariophyceae</taxon>
        <taxon>Bacillariophycidae</taxon>
        <taxon>Bacillariales</taxon>
        <taxon>Bacillariaceae</taxon>
        <taxon>Nitzschia</taxon>
    </lineage>
</organism>
<feature type="region of interest" description="Disordered" evidence="2">
    <location>
        <begin position="432"/>
        <end position="460"/>
    </location>
</feature>
<feature type="compositionally biased region" description="Polar residues" evidence="2">
    <location>
        <begin position="15"/>
        <end position="33"/>
    </location>
</feature>
<feature type="compositionally biased region" description="Polar residues" evidence="2">
    <location>
        <begin position="1011"/>
        <end position="1020"/>
    </location>
</feature>
<feature type="compositionally biased region" description="Basic and acidic residues" evidence="2">
    <location>
        <begin position="162"/>
        <end position="179"/>
    </location>
</feature>
<feature type="region of interest" description="Disordered" evidence="2">
    <location>
        <begin position="1011"/>
        <end position="1098"/>
    </location>
</feature>
<reference evidence="4" key="1">
    <citation type="journal article" date="2021" name="Sci. Rep.">
        <title>Diploid genomic architecture of Nitzschia inconspicua, an elite biomass production diatom.</title>
        <authorList>
            <person name="Oliver A."/>
            <person name="Podell S."/>
            <person name="Pinowska A."/>
            <person name="Traller J.C."/>
            <person name="Smith S.R."/>
            <person name="McClure R."/>
            <person name="Beliaev A."/>
            <person name="Bohutskyi P."/>
            <person name="Hill E.A."/>
            <person name="Rabines A."/>
            <person name="Zheng H."/>
            <person name="Allen L.Z."/>
            <person name="Kuo A."/>
            <person name="Grigoriev I.V."/>
            <person name="Allen A.E."/>
            <person name="Hazlebeck D."/>
            <person name="Allen E.E."/>
        </authorList>
    </citation>
    <scope>NUCLEOTIDE SEQUENCE</scope>
    <source>
        <strain evidence="4">Hildebrandi</strain>
    </source>
</reference>
<evidence type="ECO:0000256" key="2">
    <source>
        <dbReference type="SAM" id="MobiDB-lite"/>
    </source>
</evidence>
<feature type="region of interest" description="Disordered" evidence="2">
    <location>
        <begin position="365"/>
        <end position="400"/>
    </location>
</feature>
<protein>
    <submittedName>
        <fullName evidence="4">SH3-binding, glutamic acid-rich protein</fullName>
    </submittedName>
</protein>
<keyword evidence="5" id="KW-1185">Reference proteome</keyword>
<feature type="compositionally biased region" description="Polar residues" evidence="2">
    <location>
        <begin position="1065"/>
        <end position="1082"/>
    </location>
</feature>
<feature type="compositionally biased region" description="Basic and acidic residues" evidence="2">
    <location>
        <begin position="1249"/>
        <end position="1261"/>
    </location>
</feature>
<accession>A0A9K3KE50</accession>
<dbReference type="Proteomes" id="UP000693970">
    <property type="component" value="Unassembled WGS sequence"/>
</dbReference>
<evidence type="ECO:0000256" key="1">
    <source>
        <dbReference type="SAM" id="Coils"/>
    </source>
</evidence>
<feature type="compositionally biased region" description="Acidic residues" evidence="2">
    <location>
        <begin position="116"/>
        <end position="126"/>
    </location>
</feature>
<feature type="coiled-coil region" evidence="1">
    <location>
        <begin position="485"/>
        <end position="519"/>
    </location>
</feature>
<proteinExistence type="predicted"/>
<dbReference type="PROSITE" id="PS51354">
    <property type="entry name" value="GLUTAREDOXIN_2"/>
    <property type="match status" value="2"/>
</dbReference>
<evidence type="ECO:0000313" key="5">
    <source>
        <dbReference type="Proteomes" id="UP000693970"/>
    </source>
</evidence>
<feature type="transmembrane region" description="Helical" evidence="3">
    <location>
        <begin position="1277"/>
        <end position="1298"/>
    </location>
</feature>
<dbReference type="OrthoDB" id="49680at2759"/>
<feature type="compositionally biased region" description="Basic residues" evidence="2">
    <location>
        <begin position="80"/>
        <end position="97"/>
    </location>
</feature>
<feature type="region of interest" description="Disordered" evidence="2">
    <location>
        <begin position="603"/>
        <end position="626"/>
    </location>
</feature>